<feature type="binding site" description="in other chain" evidence="14">
    <location>
        <begin position="327"/>
        <end position="330"/>
    </location>
    <ligand>
        <name>substrate</name>
        <note>ligand shared between dimeric partners</note>
    </ligand>
</feature>
<dbReference type="NCBIfam" id="TIGR02478">
    <property type="entry name" value="6PF1K_euk"/>
    <property type="match status" value="1"/>
</dbReference>
<dbReference type="UniPathway" id="UPA00109">
    <property type="reaction ID" value="UER00182"/>
</dbReference>
<reference evidence="18" key="1">
    <citation type="submission" date="2025-08" db="UniProtKB">
        <authorList>
            <consortium name="RefSeq"/>
        </authorList>
    </citation>
    <scope>IDENTIFICATION</scope>
    <source>
        <tissue evidence="18">Gonads</tissue>
    </source>
</reference>
<dbReference type="OMA" id="CKEFRSR"/>
<keyword evidence="5 14" id="KW-0021">Allosteric enzyme</keyword>
<feature type="binding site" evidence="14">
    <location>
        <begin position="117"/>
        <end position="118"/>
    </location>
    <ligand>
        <name>ATP</name>
        <dbReference type="ChEBI" id="CHEBI:30616"/>
    </ligand>
</feature>
<protein>
    <recommendedName>
        <fullName evidence="14">ATP-dependent 6-phosphofructokinase</fullName>
        <shortName evidence="14">ATP-PFK</shortName>
        <shortName evidence="14">Phosphofructokinase</shortName>
        <ecNumber evidence="14">2.7.1.11</ecNumber>
    </recommendedName>
    <alternativeName>
        <fullName evidence="14">Phosphohexokinase</fullName>
    </alternativeName>
</protein>
<dbReference type="PIRSF" id="PIRSF000533">
    <property type="entry name" value="ATP_PFK_euk"/>
    <property type="match status" value="1"/>
</dbReference>
<evidence type="ECO:0000256" key="11">
    <source>
        <dbReference type="ARBA" id="ARBA00022842"/>
    </source>
</evidence>
<dbReference type="GeneID" id="106165455"/>
<feature type="binding site" evidence="14">
    <location>
        <position position="230"/>
    </location>
    <ligand>
        <name>substrate</name>
        <note>ligand shared between dimeric partners</note>
    </ligand>
</feature>
<keyword evidence="17" id="KW-1185">Reference proteome</keyword>
<dbReference type="FunCoup" id="A0A1S3ILM5">
    <property type="interactions" value="898"/>
</dbReference>
<comment type="similarity">
    <text evidence="14">Belongs to the phosphofructokinase type A (PFKA) family. ATP-dependent PFK group I subfamily. Eukaryotic two domain clade 'E' sub-subfamily.</text>
</comment>
<evidence type="ECO:0000256" key="6">
    <source>
        <dbReference type="ARBA" id="ARBA00022679"/>
    </source>
</evidence>
<feature type="domain" description="Phosphofructokinase" evidence="16">
    <location>
        <begin position="47"/>
        <end position="352"/>
    </location>
</feature>
<evidence type="ECO:0000313" key="17">
    <source>
        <dbReference type="Proteomes" id="UP000085678"/>
    </source>
</evidence>
<keyword evidence="12 14" id="KW-0324">Glycolysis</keyword>
<dbReference type="InterPro" id="IPR000023">
    <property type="entry name" value="Phosphofructokinase_dom"/>
</dbReference>
<evidence type="ECO:0000256" key="15">
    <source>
        <dbReference type="PIRNR" id="PIRNR000533"/>
    </source>
</evidence>
<feature type="binding site" evidence="14">
    <location>
        <begin position="147"/>
        <end position="150"/>
    </location>
    <ligand>
        <name>ATP</name>
        <dbReference type="ChEBI" id="CHEBI:30616"/>
    </ligand>
</feature>
<dbReference type="GO" id="GO:0070095">
    <property type="term" value="F:fructose-6-phosphate binding"/>
    <property type="evidence" value="ECO:0007669"/>
    <property type="project" value="TreeGrafter"/>
</dbReference>
<feature type="domain" description="Phosphofructokinase" evidence="16">
    <location>
        <begin position="440"/>
        <end position="724"/>
    </location>
</feature>
<comment type="cofactor">
    <cofactor evidence="1 14">
        <name>Mg(2+)</name>
        <dbReference type="ChEBI" id="CHEBI:18420"/>
    </cofactor>
</comment>
<feature type="binding site" evidence="14">
    <location>
        <position position="604"/>
    </location>
    <ligand>
        <name>beta-D-fructose 2,6-bisphosphate</name>
        <dbReference type="ChEBI" id="CHEBI:58579"/>
        <note>allosteric activator; ligand shared between dimeric partners</note>
    </ligand>
</feature>
<comment type="catalytic activity">
    <reaction evidence="13 14 15">
        <text>beta-D-fructose 6-phosphate + ATP = beta-D-fructose 1,6-bisphosphate + ADP + H(+)</text>
        <dbReference type="Rhea" id="RHEA:16109"/>
        <dbReference type="ChEBI" id="CHEBI:15378"/>
        <dbReference type="ChEBI" id="CHEBI:30616"/>
        <dbReference type="ChEBI" id="CHEBI:32966"/>
        <dbReference type="ChEBI" id="CHEBI:57634"/>
        <dbReference type="ChEBI" id="CHEBI:456216"/>
        <dbReference type="EC" id="2.7.1.11"/>
    </reaction>
</comment>
<feature type="binding site" evidence="14">
    <location>
        <position position="148"/>
    </location>
    <ligand>
        <name>Mg(2+)</name>
        <dbReference type="ChEBI" id="CHEBI:18420"/>
        <note>catalytic</note>
    </ligand>
</feature>
<evidence type="ECO:0000313" key="18">
    <source>
        <dbReference type="RefSeq" id="XP_013399117.1"/>
    </source>
</evidence>
<keyword evidence="11 14" id="KW-0460">Magnesium</keyword>
<dbReference type="SUPFAM" id="SSF53784">
    <property type="entry name" value="Phosphofructokinase"/>
    <property type="match status" value="2"/>
</dbReference>
<dbReference type="GO" id="GO:0030388">
    <property type="term" value="P:fructose 1,6-bisphosphate metabolic process"/>
    <property type="evidence" value="ECO:0007669"/>
    <property type="project" value="TreeGrafter"/>
</dbReference>
<dbReference type="GO" id="GO:0006002">
    <property type="term" value="P:fructose 6-phosphate metabolic process"/>
    <property type="evidence" value="ECO:0007669"/>
    <property type="project" value="InterPro"/>
</dbReference>
<dbReference type="FunFam" id="3.40.50.460:FF:000003">
    <property type="entry name" value="ATP-dependent 6-phosphofructokinase"/>
    <property type="match status" value="1"/>
</dbReference>
<dbReference type="AlphaFoldDB" id="A0A1S3ILM5"/>
<dbReference type="Gene3D" id="3.40.50.450">
    <property type="match status" value="2"/>
</dbReference>
<feature type="binding site" description="in other chain" evidence="14">
    <location>
        <position position="667"/>
    </location>
    <ligand>
        <name>beta-D-fructose 2,6-bisphosphate</name>
        <dbReference type="ChEBI" id="CHEBI:58579"/>
        <note>allosteric activator; ligand shared between dimeric partners</note>
    </ligand>
</feature>
<keyword evidence="4 14" id="KW-0963">Cytoplasm</keyword>
<evidence type="ECO:0000256" key="7">
    <source>
        <dbReference type="ARBA" id="ARBA00022723"/>
    </source>
</evidence>
<evidence type="ECO:0000256" key="9">
    <source>
        <dbReference type="ARBA" id="ARBA00022777"/>
    </source>
</evidence>
<name>A0A1S3ILM5_LINAN</name>
<dbReference type="FunFam" id="3.40.50.460:FF:000008">
    <property type="entry name" value="ATP-dependent 6-phosphofructokinase"/>
    <property type="match status" value="1"/>
</dbReference>
<dbReference type="HAMAP" id="MF_03184">
    <property type="entry name" value="Phosphofructokinase_I_E"/>
    <property type="match status" value="1"/>
</dbReference>
<evidence type="ECO:0000256" key="14">
    <source>
        <dbReference type="HAMAP-Rule" id="MF_03184"/>
    </source>
</evidence>
<keyword evidence="10 14" id="KW-0067">ATP-binding</keyword>
<dbReference type="OrthoDB" id="537915at2759"/>
<evidence type="ECO:0000256" key="3">
    <source>
        <dbReference type="ARBA" id="ARBA00004679"/>
    </source>
</evidence>
<dbReference type="InterPro" id="IPR009161">
    <property type="entry name" value="6-Pfructokinase_euk"/>
</dbReference>
<dbReference type="PANTHER" id="PTHR13697:SF4">
    <property type="entry name" value="ATP-DEPENDENT 6-PHOSPHOFRUCTOKINASE"/>
    <property type="match status" value="1"/>
</dbReference>
<dbReference type="GO" id="GO:0003872">
    <property type="term" value="F:6-phosphofructokinase activity"/>
    <property type="evidence" value="ECO:0007669"/>
    <property type="project" value="UniProtKB-UniRule"/>
</dbReference>
<evidence type="ECO:0000256" key="13">
    <source>
        <dbReference type="ARBA" id="ARBA00048070"/>
    </source>
</evidence>
<sequence length="825" mass="90051">MSDAELPDSKRRREAFHDERTMSVSAMVIPGREGRHIAKGCYAGRSVAVFTSGGDAQGMNAAVRAVVRMGIYVGCRVYCIREGYQGMVDGGDNIVEASWASVSGILQQGGTTIGSARCKDFREKEGRLKAAFNLIQREITNIVCIGGDGSLTGANCFRNEWPELLQELVSQGKITKQQADKCQHLHIVGMVGSIDNDFCGTDMTIGTDSALHRIIEAVDAITTTAQSHQRAFVMEVMGRHCGYLALVAALASGASWVFIPEAPPEENWEDKFCDFLAQERQLGRRLNIIIVAEGAIDVNGSPITATGVQQLITSRLKFDTRVTVLGHVQRGGSPSAFDRILSTRMGAEAVLALMEATPETPACVVSLDGNQTVRVPLMQCVERTQMVQKAMNAKKFDLAQRLRGRSFQSNLFTYKSLRKLRPPPASACNPEGTCQKPFNLAVMNIGAPAAGMNACMRAFVRIAQTAGYTVLGIIDGFEGLCEDNVRPISWMEVHNWVGQGGSNIGTKRILASEKGYEDVANKLKQHNVHGLLVIGGFEAFHSVLKMAEMREKFDGFCIPMMVIPCTISNNVPGTDFSLGCDTALNEIADICDRIKQSATGTKRRVFVVETMGGHCGYLATLSGLAGGADAAYIFEEPFGIKDLQNDVIHIRAKIKDGVQRGLIIRNEKANSNYTTDFIHQLYSEEGKDTFTCRKNVLGHMQQGGAPSPFDRNLGTKFGCRAAEYLSKQVSESVVDGKVYSTAPGTASVLGVVRRQMIVTPMAVLGSITDFKYRIPKQQWWLKLRPLLRIMAKHESQYEMEGINLKSVESTDESDDVVLQAGVGIQ</sequence>
<dbReference type="PROSITE" id="PS00433">
    <property type="entry name" value="PHOSPHOFRUCTOKINASE"/>
    <property type="match status" value="2"/>
</dbReference>
<evidence type="ECO:0000256" key="1">
    <source>
        <dbReference type="ARBA" id="ARBA00001946"/>
    </source>
</evidence>
<accession>A0A1S3ILM5</accession>
<dbReference type="InParanoid" id="A0A1S3ILM5"/>
<feature type="region of interest" description="C-terminal regulatory PFK domain 2" evidence="14">
    <location>
        <begin position="439"/>
        <end position="825"/>
    </location>
</feature>
<dbReference type="GO" id="GO:0005945">
    <property type="term" value="C:6-phosphofructokinase complex"/>
    <property type="evidence" value="ECO:0007669"/>
    <property type="project" value="UniProtKB-ARBA"/>
</dbReference>
<dbReference type="PANTHER" id="PTHR13697">
    <property type="entry name" value="PHOSPHOFRUCTOKINASE"/>
    <property type="match status" value="1"/>
</dbReference>
<feature type="binding site" evidence="14">
    <location>
        <position position="54"/>
    </location>
    <ligand>
        <name>ATP</name>
        <dbReference type="ChEBI" id="CHEBI:30616"/>
    </ligand>
</feature>
<feature type="region of interest" description="N-terminal catalytic PFK domain 1" evidence="14">
    <location>
        <begin position="1"/>
        <end position="419"/>
    </location>
</feature>
<keyword evidence="9 14" id="KW-0418">Kinase</keyword>
<gene>
    <name evidence="18" type="primary">LOC106165455</name>
</gene>
<keyword evidence="8 14" id="KW-0547">Nucleotide-binding</keyword>
<dbReference type="Pfam" id="PF00365">
    <property type="entry name" value="PFK"/>
    <property type="match status" value="2"/>
</dbReference>
<evidence type="ECO:0000256" key="10">
    <source>
        <dbReference type="ARBA" id="ARBA00022840"/>
    </source>
</evidence>
<feature type="binding site" description="in other chain" evidence="14">
    <location>
        <position position="773"/>
    </location>
    <ligand>
        <name>beta-D-fructose 2,6-bisphosphate</name>
        <dbReference type="ChEBI" id="CHEBI:58579"/>
        <note>allosteric activator; ligand shared between dimeric partners</note>
    </ligand>
</feature>
<dbReference type="Gene3D" id="3.40.50.460">
    <property type="entry name" value="Phosphofructokinase domain"/>
    <property type="match status" value="2"/>
</dbReference>
<dbReference type="Proteomes" id="UP000085678">
    <property type="component" value="Unplaced"/>
</dbReference>
<dbReference type="InterPro" id="IPR035966">
    <property type="entry name" value="PKF_sf"/>
</dbReference>
<organism evidence="17 18">
    <name type="scientific">Lingula anatina</name>
    <name type="common">Brachiopod</name>
    <name type="synonym">Lingula unguis</name>
    <dbReference type="NCBI Taxonomy" id="7574"/>
    <lineage>
        <taxon>Eukaryota</taxon>
        <taxon>Metazoa</taxon>
        <taxon>Spiralia</taxon>
        <taxon>Lophotrochozoa</taxon>
        <taxon>Brachiopoda</taxon>
        <taxon>Linguliformea</taxon>
        <taxon>Lingulata</taxon>
        <taxon>Lingulida</taxon>
        <taxon>Linguloidea</taxon>
        <taxon>Lingulidae</taxon>
        <taxon>Lingula</taxon>
    </lineage>
</organism>
<keyword evidence="7 14" id="KW-0479">Metal-binding</keyword>
<evidence type="ECO:0000256" key="8">
    <source>
        <dbReference type="ARBA" id="ARBA00022741"/>
    </source>
</evidence>
<feature type="active site" description="Proton acceptor" evidence="14">
    <location>
        <position position="195"/>
    </location>
</feature>
<comment type="pathway">
    <text evidence="3 14 15">Carbohydrate degradation; glycolysis; D-glyceraldehyde 3-phosphate and glycerone phosphate from D-glucose: step 3/4.</text>
</comment>
<feature type="binding site" description="in other chain" evidence="14">
    <location>
        <begin position="237"/>
        <end position="239"/>
    </location>
    <ligand>
        <name>substrate</name>
        <note>ligand shared between dimeric partners</note>
    </ligand>
</feature>
<dbReference type="KEGG" id="lak:106165455"/>
<feature type="binding site" description="in other chain" evidence="14">
    <location>
        <begin position="611"/>
        <end position="613"/>
    </location>
    <ligand>
        <name>beta-D-fructose 2,6-bisphosphate</name>
        <dbReference type="ChEBI" id="CHEBI:58579"/>
        <note>allosteric activator; ligand shared between dimeric partners</note>
    </ligand>
</feature>
<dbReference type="GO" id="GO:0042802">
    <property type="term" value="F:identical protein binding"/>
    <property type="evidence" value="ECO:0007669"/>
    <property type="project" value="TreeGrafter"/>
</dbReference>
<dbReference type="GO" id="GO:0046872">
    <property type="term" value="F:metal ion binding"/>
    <property type="evidence" value="ECO:0007669"/>
    <property type="project" value="UniProtKB-KW"/>
</dbReference>
<dbReference type="GO" id="GO:0061621">
    <property type="term" value="P:canonical glycolysis"/>
    <property type="evidence" value="ECO:0007669"/>
    <property type="project" value="TreeGrafter"/>
</dbReference>
<dbReference type="InterPro" id="IPR022953">
    <property type="entry name" value="ATP_PFK"/>
</dbReference>
<evidence type="ECO:0000256" key="2">
    <source>
        <dbReference type="ARBA" id="ARBA00004496"/>
    </source>
</evidence>
<dbReference type="RefSeq" id="XP_013399117.1">
    <property type="nucleotide sequence ID" value="XM_013543663.1"/>
</dbReference>
<dbReference type="PRINTS" id="PR00476">
    <property type="entry name" value="PHFRCTKINASE"/>
</dbReference>
<dbReference type="EC" id="2.7.1.11" evidence="14"/>
<dbReference type="GO" id="GO:0048029">
    <property type="term" value="F:monosaccharide binding"/>
    <property type="evidence" value="ECO:0007669"/>
    <property type="project" value="TreeGrafter"/>
</dbReference>
<feature type="binding site" description="in other chain" evidence="14">
    <location>
        <begin position="699"/>
        <end position="702"/>
    </location>
    <ligand>
        <name>beta-D-fructose 2,6-bisphosphate</name>
        <dbReference type="ChEBI" id="CHEBI:58579"/>
        <note>allosteric activator; ligand shared between dimeric partners</note>
    </ligand>
</feature>
<comment type="similarity">
    <text evidence="15">Belongs to the phosphofructokinase type A (PFKA) family. ATP-dependent PFK group I subfamily. Eukaryotic two domain clade "E" sub-subfamily.</text>
</comment>
<feature type="binding site" evidence="14">
    <location>
        <position position="321"/>
    </location>
    <ligand>
        <name>substrate</name>
        <note>ligand shared between dimeric partners</note>
    </ligand>
</feature>
<evidence type="ECO:0000256" key="5">
    <source>
        <dbReference type="ARBA" id="ARBA00022533"/>
    </source>
</evidence>
<comment type="subcellular location">
    <subcellularLocation>
        <location evidence="2 14">Cytoplasm</location>
    </subcellularLocation>
</comment>
<feature type="binding site" description="in other chain" evidence="14">
    <location>
        <position position="508"/>
    </location>
    <ligand>
        <name>beta-D-fructose 2,6-bisphosphate</name>
        <dbReference type="ChEBI" id="CHEBI:58579"/>
        <note>allosteric activator; ligand shared between dimeric partners</note>
    </ligand>
</feature>
<comment type="caution">
    <text evidence="14">Lacks conserved residue(s) required for the propagation of feature annotation.</text>
</comment>
<comment type="function">
    <text evidence="14">Catalyzes the phosphorylation of D-fructose 6-phosphate to fructose 1,6-bisphosphate by ATP, the first committing step of glycolysis.</text>
</comment>
<feature type="binding site" description="in other chain" evidence="14">
    <location>
        <position position="293"/>
    </location>
    <ligand>
        <name>substrate</name>
        <note>ligand shared between dimeric partners</note>
    </ligand>
</feature>
<dbReference type="GO" id="GO:0016208">
    <property type="term" value="F:AMP binding"/>
    <property type="evidence" value="ECO:0007669"/>
    <property type="project" value="TreeGrafter"/>
</dbReference>
<keyword evidence="6 14" id="KW-0808">Transferase</keyword>
<evidence type="ECO:0000256" key="12">
    <source>
        <dbReference type="ARBA" id="ARBA00023152"/>
    </source>
</evidence>
<comment type="subunit">
    <text evidence="14">Homotetramer.</text>
</comment>
<feature type="binding site" evidence="14">
    <location>
        <position position="693"/>
    </location>
    <ligand>
        <name>beta-D-fructose 2,6-bisphosphate</name>
        <dbReference type="ChEBI" id="CHEBI:58579"/>
        <note>allosteric activator; ligand shared between dimeric partners</note>
    </ligand>
</feature>
<proteinExistence type="inferred from homology"/>
<dbReference type="InterPro" id="IPR015912">
    <property type="entry name" value="Phosphofructokinase_CS"/>
</dbReference>
<dbReference type="GO" id="GO:0005524">
    <property type="term" value="F:ATP binding"/>
    <property type="evidence" value="ECO:0007669"/>
    <property type="project" value="UniProtKB-KW"/>
</dbReference>
<evidence type="ECO:0000256" key="4">
    <source>
        <dbReference type="ARBA" id="ARBA00022490"/>
    </source>
</evidence>
<feature type="binding site" description="in other chain" evidence="14">
    <location>
        <begin position="566"/>
        <end position="570"/>
    </location>
    <ligand>
        <name>beta-D-fructose 2,6-bisphosphate</name>
        <dbReference type="ChEBI" id="CHEBI:58579"/>
        <note>allosteric activator; ligand shared between dimeric partners</note>
    </ligand>
</feature>
<evidence type="ECO:0000259" key="16">
    <source>
        <dbReference type="Pfam" id="PF00365"/>
    </source>
</evidence>
<feature type="binding site" description="in other chain" evidence="14">
    <location>
        <begin position="193"/>
        <end position="195"/>
    </location>
    <ligand>
        <name>substrate</name>
        <note>ligand shared between dimeric partners</note>
    </ligand>
</feature>
<dbReference type="FunFam" id="3.40.50.450:FF:000043">
    <property type="entry name" value="ATP-dependent 6-phosphofructokinase, platelet type"/>
    <property type="match status" value="1"/>
</dbReference>
<comment type="activity regulation">
    <text evidence="14">Allosterically activated by ADP, AMP, or fructose 2,6-bisphosphate, and allosterically inhibited by ATP or citrate.</text>
</comment>
<dbReference type="FunFam" id="3.40.50.450:FF:000064">
    <property type="entry name" value="Phosphofructokinase, platelet b"/>
    <property type="match status" value="1"/>
</dbReference>
<dbReference type="STRING" id="7574.A0A1S3ILM5"/>